<dbReference type="InterPro" id="IPR002937">
    <property type="entry name" value="Amino_oxidase"/>
</dbReference>
<dbReference type="EC" id="1.3.5.5" evidence="2"/>
<comment type="caution">
    <text evidence="2">The sequence shown here is derived from an EMBL/GenBank/DDBJ whole genome shotgun (WGS) entry which is preliminary data.</text>
</comment>
<keyword evidence="2" id="KW-0560">Oxidoreductase</keyword>
<dbReference type="Gene3D" id="3.50.50.60">
    <property type="entry name" value="FAD/NAD(P)-binding domain"/>
    <property type="match status" value="1"/>
</dbReference>
<dbReference type="GO" id="GO:0016491">
    <property type="term" value="F:oxidoreductase activity"/>
    <property type="evidence" value="ECO:0007669"/>
    <property type="project" value="UniProtKB-KW"/>
</dbReference>
<name>A0A011MPG1_9PROT</name>
<dbReference type="InterPro" id="IPR050464">
    <property type="entry name" value="Zeta_carotene_desat/Oxidored"/>
</dbReference>
<gene>
    <name evidence="2" type="primary">pds</name>
    <name evidence="2" type="ORF">AW08_03703</name>
</gene>
<dbReference type="PANTHER" id="PTHR42923:SF47">
    <property type="entry name" value="BLR3003 PROTEIN"/>
    <property type="match status" value="1"/>
</dbReference>
<organism evidence="2 3">
    <name type="scientific">Candidatus Accumulibacter adjunctus</name>
    <dbReference type="NCBI Taxonomy" id="1454001"/>
    <lineage>
        <taxon>Bacteria</taxon>
        <taxon>Pseudomonadati</taxon>
        <taxon>Pseudomonadota</taxon>
        <taxon>Betaproteobacteria</taxon>
        <taxon>Candidatus Accumulibacter</taxon>
    </lineage>
</organism>
<dbReference type="InterPro" id="IPR017830">
    <property type="entry name" value="SQase_HpnE"/>
</dbReference>
<feature type="domain" description="Amine oxidase" evidence="1">
    <location>
        <begin position="11"/>
        <end position="426"/>
    </location>
</feature>
<keyword evidence="3" id="KW-1185">Reference proteome</keyword>
<dbReference type="Proteomes" id="UP000020218">
    <property type="component" value="Unassembled WGS sequence"/>
</dbReference>
<dbReference type="EMBL" id="JFAX01000035">
    <property type="protein sequence ID" value="EXI64456.1"/>
    <property type="molecule type" value="Genomic_DNA"/>
</dbReference>
<protein>
    <submittedName>
        <fullName evidence="2">15-cis-phytoene desaturase</fullName>
        <ecNumber evidence="2">1.3.5.5</ecNumber>
    </submittedName>
</protein>
<dbReference type="STRING" id="1454001.AW08_03703"/>
<dbReference type="SUPFAM" id="SSF51905">
    <property type="entry name" value="FAD/NAD(P)-binding domain"/>
    <property type="match status" value="1"/>
</dbReference>
<dbReference type="InterPro" id="IPR036188">
    <property type="entry name" value="FAD/NAD-bd_sf"/>
</dbReference>
<evidence type="ECO:0000259" key="1">
    <source>
        <dbReference type="Pfam" id="PF01593"/>
    </source>
</evidence>
<dbReference type="AlphaFoldDB" id="A0A011MPG1"/>
<dbReference type="PATRIC" id="fig|1454001.3.peg.3741"/>
<dbReference type="PANTHER" id="PTHR42923">
    <property type="entry name" value="PROTOPORPHYRINOGEN OXIDASE"/>
    <property type="match status" value="1"/>
</dbReference>
<dbReference type="Pfam" id="PF01593">
    <property type="entry name" value="Amino_oxidase"/>
    <property type="match status" value="1"/>
</dbReference>
<evidence type="ECO:0000313" key="3">
    <source>
        <dbReference type="Proteomes" id="UP000020218"/>
    </source>
</evidence>
<evidence type="ECO:0000313" key="2">
    <source>
        <dbReference type="EMBL" id="EXI64456.1"/>
    </source>
</evidence>
<accession>A0A011MPG1</accession>
<reference evidence="2" key="1">
    <citation type="submission" date="2014-02" db="EMBL/GenBank/DDBJ databases">
        <title>Expanding our view of genomic diversity in Candidatus Accumulibacter clades.</title>
        <authorList>
            <person name="Skennerton C.T."/>
            <person name="Barr J.J."/>
            <person name="Slater F.R."/>
            <person name="Bond P.L."/>
            <person name="Tyson G.W."/>
        </authorList>
    </citation>
    <scope>NUCLEOTIDE SEQUENCE [LARGE SCALE GENOMIC DNA]</scope>
</reference>
<sequence>MRAAVVGGGWAGLAAAVELAQAGFRVTVFEASRQLGGRARSVELHGHRLDNGQHILVGAYHETLRLMRTVGADPERLLRRLPLELRFPGSLPRPFRLRLPQLPPPLHLAAGLLAAAGPTLSEKLAAARFLRALQRKGYRVPESDSVAELLDRHGQRGALRSHLWEALCLAALNTPPAAASARIFANTLRDSLGSGRAATDLLLPAADLDQLLPAAAATFIRRHGGEIRNGCRIRRIEAGPAVLGEAFDCAVLAVAAQHAPALLAGHRATAELAQTLADYRFEPIATAYLGFPPQVSLPLPMLGLAARTSTDVGQWVFDRGALCGTAGILAFVLSAHGPWQELDNATLTARLAGQLAATLRRSLPPVLWQQVIREQRATFSCRPGLARPGARTALAGWWLAGDHACADYPATLEAAVRSGVAAAREIRASLPAGRHACACAASSGPQSPRRG</sequence>
<dbReference type="NCBIfam" id="TIGR03467">
    <property type="entry name" value="HpnE"/>
    <property type="match status" value="1"/>
</dbReference>
<proteinExistence type="predicted"/>